<proteinExistence type="predicted"/>
<dbReference type="EMBL" id="JACRTK010000004">
    <property type="protein sequence ID" value="MBC8591315.1"/>
    <property type="molecule type" value="Genomic_DNA"/>
</dbReference>
<dbReference type="RefSeq" id="WP_249324183.1">
    <property type="nucleotide sequence ID" value="NZ_JACRTK010000004.1"/>
</dbReference>
<dbReference type="AlphaFoldDB" id="A0A926INC7"/>
<protein>
    <submittedName>
        <fullName evidence="1">DUF2680 domain-containing protein</fullName>
    </submittedName>
</protein>
<accession>A0A926INC7</accession>
<organism evidence="1 2">
    <name type="scientific">Wansuia hejianensis</name>
    <dbReference type="NCBI Taxonomy" id="2763667"/>
    <lineage>
        <taxon>Bacteria</taxon>
        <taxon>Bacillati</taxon>
        <taxon>Bacillota</taxon>
        <taxon>Clostridia</taxon>
        <taxon>Lachnospirales</taxon>
        <taxon>Lachnospiraceae</taxon>
        <taxon>Wansuia</taxon>
    </lineage>
</organism>
<gene>
    <name evidence="1" type="ORF">H8689_09360</name>
</gene>
<evidence type="ECO:0000313" key="2">
    <source>
        <dbReference type="Proteomes" id="UP000601522"/>
    </source>
</evidence>
<evidence type="ECO:0000313" key="1">
    <source>
        <dbReference type="EMBL" id="MBC8591315.1"/>
    </source>
</evidence>
<keyword evidence="2" id="KW-1185">Reference proteome</keyword>
<reference evidence="1 2" key="1">
    <citation type="submission" date="2020-08" db="EMBL/GenBank/DDBJ databases">
        <title>Genome public.</title>
        <authorList>
            <person name="Liu C."/>
            <person name="Sun Q."/>
        </authorList>
    </citation>
    <scope>NUCLEOTIDE SEQUENCE [LARGE SCALE GENOMIC DNA]</scope>
    <source>
        <strain evidence="1 2">NSJ-26</strain>
    </source>
</reference>
<sequence length="118" mass="13870">MKKILGIVGLVLVVGIGSAFVYADSPMGSVDRYGDINDEEIKEWHQERMEWRKEKLKEDVENGYMTQEEAKNWEEHLDYMEEFHRENGFMGCRGRRGRGMMRGGFGRNTNSRKQMMGW</sequence>
<dbReference type="Proteomes" id="UP000601522">
    <property type="component" value="Unassembled WGS sequence"/>
</dbReference>
<comment type="caution">
    <text evidence="1">The sequence shown here is derived from an EMBL/GenBank/DDBJ whole genome shotgun (WGS) entry which is preliminary data.</text>
</comment>
<name>A0A926INC7_9FIRM</name>